<dbReference type="HOGENOM" id="CLU_1172578_0_0_1"/>
<accession>L1JTI1</accession>
<sequence>MDGMEVMPEEQAREMLDYDNELDLLFSRASSGAVSSSSKHSSAPSKFSSKAEKHREIFYPPTTYSAPTSAALRWNSERVKERTDDVAMIEHDGIFMQSSFYQDKQMSRHVAFFKDWRALTMDVRHEIFKHAISKVLRLASQDYDTFASILRSFDHLKDGMIVNYDFLKVLDVMHVGLTPDEKRILSREFSDGSDRVNMLHFVDALGGEAALQIKITSGQDETCWMFLDVQELKTARH</sequence>
<evidence type="ECO:0000313" key="1">
    <source>
        <dbReference type="EMBL" id="EKX51856.1"/>
    </source>
</evidence>
<dbReference type="EMBL" id="JH992974">
    <property type="protein sequence ID" value="EKX51856.1"/>
    <property type="molecule type" value="Genomic_DNA"/>
</dbReference>
<dbReference type="SUPFAM" id="SSF47473">
    <property type="entry name" value="EF-hand"/>
    <property type="match status" value="1"/>
</dbReference>
<dbReference type="AlphaFoldDB" id="L1JTI1"/>
<reference evidence="1 3" key="1">
    <citation type="journal article" date="2012" name="Nature">
        <title>Algal genomes reveal evolutionary mosaicism and the fate of nucleomorphs.</title>
        <authorList>
            <consortium name="DOE Joint Genome Institute"/>
            <person name="Curtis B.A."/>
            <person name="Tanifuji G."/>
            <person name="Burki F."/>
            <person name="Gruber A."/>
            <person name="Irimia M."/>
            <person name="Maruyama S."/>
            <person name="Arias M.C."/>
            <person name="Ball S.G."/>
            <person name="Gile G.H."/>
            <person name="Hirakawa Y."/>
            <person name="Hopkins J.F."/>
            <person name="Kuo A."/>
            <person name="Rensing S.A."/>
            <person name="Schmutz J."/>
            <person name="Symeonidi A."/>
            <person name="Elias M."/>
            <person name="Eveleigh R.J."/>
            <person name="Herman E.K."/>
            <person name="Klute M.J."/>
            <person name="Nakayama T."/>
            <person name="Obornik M."/>
            <person name="Reyes-Prieto A."/>
            <person name="Armbrust E.V."/>
            <person name="Aves S.J."/>
            <person name="Beiko R.G."/>
            <person name="Coutinho P."/>
            <person name="Dacks J.B."/>
            <person name="Durnford D.G."/>
            <person name="Fast N.M."/>
            <person name="Green B.R."/>
            <person name="Grisdale C.J."/>
            <person name="Hempel F."/>
            <person name="Henrissat B."/>
            <person name="Hoppner M.P."/>
            <person name="Ishida K."/>
            <person name="Kim E."/>
            <person name="Koreny L."/>
            <person name="Kroth P.G."/>
            <person name="Liu Y."/>
            <person name="Malik S.B."/>
            <person name="Maier U.G."/>
            <person name="McRose D."/>
            <person name="Mock T."/>
            <person name="Neilson J.A."/>
            <person name="Onodera N.T."/>
            <person name="Poole A.M."/>
            <person name="Pritham E.J."/>
            <person name="Richards T.A."/>
            <person name="Rocap G."/>
            <person name="Roy S.W."/>
            <person name="Sarai C."/>
            <person name="Schaack S."/>
            <person name="Shirato S."/>
            <person name="Slamovits C.H."/>
            <person name="Spencer D.F."/>
            <person name="Suzuki S."/>
            <person name="Worden A.Z."/>
            <person name="Zauner S."/>
            <person name="Barry K."/>
            <person name="Bell C."/>
            <person name="Bharti A.K."/>
            <person name="Crow J.A."/>
            <person name="Grimwood J."/>
            <person name="Kramer R."/>
            <person name="Lindquist E."/>
            <person name="Lucas S."/>
            <person name="Salamov A."/>
            <person name="McFadden G.I."/>
            <person name="Lane C.E."/>
            <person name="Keeling P.J."/>
            <person name="Gray M.W."/>
            <person name="Grigoriev I.V."/>
            <person name="Archibald J.M."/>
        </authorList>
    </citation>
    <scope>NUCLEOTIDE SEQUENCE</scope>
    <source>
        <strain evidence="1 3">CCMP2712</strain>
    </source>
</reference>
<evidence type="ECO:0008006" key="4">
    <source>
        <dbReference type="Google" id="ProtNLM"/>
    </source>
</evidence>
<gene>
    <name evidence="1" type="ORF">GUITHDRAFT_102471</name>
</gene>
<proteinExistence type="predicted"/>
<evidence type="ECO:0000313" key="2">
    <source>
        <dbReference type="EnsemblProtists" id="EKX51856"/>
    </source>
</evidence>
<evidence type="ECO:0000313" key="3">
    <source>
        <dbReference type="Proteomes" id="UP000011087"/>
    </source>
</evidence>
<dbReference type="EnsemblProtists" id="EKX51856">
    <property type="protein sequence ID" value="EKX51856"/>
    <property type="gene ID" value="GUITHDRAFT_102471"/>
</dbReference>
<dbReference type="InterPro" id="IPR011992">
    <property type="entry name" value="EF-hand-dom_pair"/>
</dbReference>
<dbReference type="Proteomes" id="UP000011087">
    <property type="component" value="Unassembled WGS sequence"/>
</dbReference>
<keyword evidence="3" id="KW-1185">Reference proteome</keyword>
<protein>
    <recommendedName>
        <fullName evidence="4">EF-hand domain-containing protein</fullName>
    </recommendedName>
</protein>
<dbReference type="KEGG" id="gtt:GUITHDRAFT_102471"/>
<reference evidence="2" key="3">
    <citation type="submission" date="2015-06" db="UniProtKB">
        <authorList>
            <consortium name="EnsemblProtists"/>
        </authorList>
    </citation>
    <scope>IDENTIFICATION</scope>
</reference>
<reference evidence="3" key="2">
    <citation type="submission" date="2012-11" db="EMBL/GenBank/DDBJ databases">
        <authorList>
            <person name="Kuo A."/>
            <person name="Curtis B.A."/>
            <person name="Tanifuji G."/>
            <person name="Burki F."/>
            <person name="Gruber A."/>
            <person name="Irimia M."/>
            <person name="Maruyama S."/>
            <person name="Arias M.C."/>
            <person name="Ball S.G."/>
            <person name="Gile G.H."/>
            <person name="Hirakawa Y."/>
            <person name="Hopkins J.F."/>
            <person name="Rensing S.A."/>
            <person name="Schmutz J."/>
            <person name="Symeonidi A."/>
            <person name="Elias M."/>
            <person name="Eveleigh R.J."/>
            <person name="Herman E.K."/>
            <person name="Klute M.J."/>
            <person name="Nakayama T."/>
            <person name="Obornik M."/>
            <person name="Reyes-Prieto A."/>
            <person name="Armbrust E.V."/>
            <person name="Aves S.J."/>
            <person name="Beiko R.G."/>
            <person name="Coutinho P."/>
            <person name="Dacks J.B."/>
            <person name="Durnford D.G."/>
            <person name="Fast N.M."/>
            <person name="Green B.R."/>
            <person name="Grisdale C."/>
            <person name="Hempe F."/>
            <person name="Henrissat B."/>
            <person name="Hoppner M.P."/>
            <person name="Ishida K.-I."/>
            <person name="Kim E."/>
            <person name="Koreny L."/>
            <person name="Kroth P.G."/>
            <person name="Liu Y."/>
            <person name="Malik S.-B."/>
            <person name="Maier U.G."/>
            <person name="McRose D."/>
            <person name="Mock T."/>
            <person name="Neilson J.A."/>
            <person name="Onodera N.T."/>
            <person name="Poole A.M."/>
            <person name="Pritham E.J."/>
            <person name="Richards T.A."/>
            <person name="Rocap G."/>
            <person name="Roy S.W."/>
            <person name="Sarai C."/>
            <person name="Schaack S."/>
            <person name="Shirato S."/>
            <person name="Slamovits C.H."/>
            <person name="Spencer D.F."/>
            <person name="Suzuki S."/>
            <person name="Worden A.Z."/>
            <person name="Zauner S."/>
            <person name="Barry K."/>
            <person name="Bell C."/>
            <person name="Bharti A.K."/>
            <person name="Crow J.A."/>
            <person name="Grimwood J."/>
            <person name="Kramer R."/>
            <person name="Lindquist E."/>
            <person name="Lucas S."/>
            <person name="Salamov A."/>
            <person name="McFadden G.I."/>
            <person name="Lane C.E."/>
            <person name="Keeling P.J."/>
            <person name="Gray M.W."/>
            <person name="Grigoriev I.V."/>
            <person name="Archibald J.M."/>
        </authorList>
    </citation>
    <scope>NUCLEOTIDE SEQUENCE</scope>
    <source>
        <strain evidence="3">CCMP2712</strain>
    </source>
</reference>
<organism evidence="1">
    <name type="scientific">Guillardia theta (strain CCMP2712)</name>
    <name type="common">Cryptophyte</name>
    <dbReference type="NCBI Taxonomy" id="905079"/>
    <lineage>
        <taxon>Eukaryota</taxon>
        <taxon>Cryptophyceae</taxon>
        <taxon>Pyrenomonadales</taxon>
        <taxon>Geminigeraceae</taxon>
        <taxon>Guillardia</taxon>
    </lineage>
</organism>
<dbReference type="PaxDb" id="55529-EKX51856"/>
<dbReference type="RefSeq" id="XP_005838836.1">
    <property type="nucleotide sequence ID" value="XM_005838779.1"/>
</dbReference>
<name>L1JTI1_GUITC</name>
<dbReference type="GeneID" id="17308641"/>